<name>A0A1M5Z0Z4_9FIRM</name>
<keyword evidence="1" id="KW-0472">Membrane</keyword>
<reference evidence="2 3" key="1">
    <citation type="submission" date="2016-11" db="EMBL/GenBank/DDBJ databases">
        <authorList>
            <person name="Jaros S."/>
            <person name="Januszkiewicz K."/>
            <person name="Wedrychowicz H."/>
        </authorList>
    </citation>
    <scope>NUCLEOTIDE SEQUENCE [LARGE SCALE GENOMIC DNA]</scope>
    <source>
        <strain evidence="2 3">DSM 10068</strain>
    </source>
</reference>
<accession>A0A1M5Z0Z4</accession>
<dbReference type="STRING" id="1123282.SAMN02745823_03074"/>
<feature type="transmembrane region" description="Helical" evidence="1">
    <location>
        <begin position="233"/>
        <end position="253"/>
    </location>
</feature>
<proteinExistence type="predicted"/>
<dbReference type="Proteomes" id="UP000183995">
    <property type="component" value="Unassembled WGS sequence"/>
</dbReference>
<sequence length="262" mass="29061">MTKVKKPLGHTIYFKILLTLLVFIPGYSQMPYAQMDTTSVIASVMAHPLIVSISWLLPVFKLLLLCAAITPFAFRGKAEKAIIGYYAVILAVVGVFQNMAQTEAYGFVWLLGNTLIEFAVLGFCAYDLVKGKSKIRKQYFNKRRCWIIPLMLLAYLMPYAVSDAGAVIPAFPLTVLSNEAGVTYCMITPVIIGVMLLFSKGVHKPTLSVVSYAGLIFGLLNIVTWFGARSESWWMGILHLPLVVVALYGLIIAHKERAFQVD</sequence>
<keyword evidence="1" id="KW-0812">Transmembrane</keyword>
<dbReference type="RefSeq" id="WP_073080812.1">
    <property type="nucleotide sequence ID" value="NZ_FQXV01000012.1"/>
</dbReference>
<keyword evidence="3" id="KW-1185">Reference proteome</keyword>
<evidence type="ECO:0000313" key="3">
    <source>
        <dbReference type="Proteomes" id="UP000183995"/>
    </source>
</evidence>
<dbReference type="OrthoDB" id="5192627at2"/>
<feature type="transmembrane region" description="Helical" evidence="1">
    <location>
        <begin position="12"/>
        <end position="30"/>
    </location>
</feature>
<evidence type="ECO:0000313" key="2">
    <source>
        <dbReference type="EMBL" id="SHI17967.1"/>
    </source>
</evidence>
<feature type="transmembrane region" description="Helical" evidence="1">
    <location>
        <begin position="81"/>
        <end position="100"/>
    </location>
</feature>
<feature type="transmembrane region" description="Helical" evidence="1">
    <location>
        <begin position="180"/>
        <end position="198"/>
    </location>
</feature>
<feature type="transmembrane region" description="Helical" evidence="1">
    <location>
        <begin position="146"/>
        <end position="168"/>
    </location>
</feature>
<dbReference type="EMBL" id="FQXV01000012">
    <property type="protein sequence ID" value="SHI17967.1"/>
    <property type="molecule type" value="Genomic_DNA"/>
</dbReference>
<gene>
    <name evidence="2" type="ORF">SAMN02745823_03074</name>
</gene>
<feature type="transmembrane region" description="Helical" evidence="1">
    <location>
        <begin position="106"/>
        <end position="126"/>
    </location>
</feature>
<keyword evidence="1" id="KW-1133">Transmembrane helix</keyword>
<evidence type="ECO:0000256" key="1">
    <source>
        <dbReference type="SAM" id="Phobius"/>
    </source>
</evidence>
<feature type="transmembrane region" description="Helical" evidence="1">
    <location>
        <begin position="210"/>
        <end position="227"/>
    </location>
</feature>
<protein>
    <submittedName>
        <fullName evidence="2">Uncharacterized protein</fullName>
    </submittedName>
</protein>
<feature type="transmembrane region" description="Helical" evidence="1">
    <location>
        <begin position="50"/>
        <end position="74"/>
    </location>
</feature>
<dbReference type="AlphaFoldDB" id="A0A1M5Z0Z4"/>
<organism evidence="2 3">
    <name type="scientific">Sporobacter termitidis DSM 10068</name>
    <dbReference type="NCBI Taxonomy" id="1123282"/>
    <lineage>
        <taxon>Bacteria</taxon>
        <taxon>Bacillati</taxon>
        <taxon>Bacillota</taxon>
        <taxon>Clostridia</taxon>
        <taxon>Eubacteriales</taxon>
        <taxon>Oscillospiraceae</taxon>
        <taxon>Sporobacter</taxon>
    </lineage>
</organism>